<evidence type="ECO:0000313" key="3">
    <source>
        <dbReference type="Proteomes" id="UP001054945"/>
    </source>
</evidence>
<evidence type="ECO:0000256" key="1">
    <source>
        <dbReference type="SAM" id="MobiDB-lite"/>
    </source>
</evidence>
<reference evidence="2 3" key="1">
    <citation type="submission" date="2021-06" db="EMBL/GenBank/DDBJ databases">
        <title>Caerostris extrusa draft genome.</title>
        <authorList>
            <person name="Kono N."/>
            <person name="Arakawa K."/>
        </authorList>
    </citation>
    <scope>NUCLEOTIDE SEQUENCE [LARGE SCALE GENOMIC DNA]</scope>
</reference>
<dbReference type="EMBL" id="BPLR01013402">
    <property type="protein sequence ID" value="GIY60948.1"/>
    <property type="molecule type" value="Genomic_DNA"/>
</dbReference>
<name>A0AAV4UT89_CAEEX</name>
<dbReference type="AlphaFoldDB" id="A0AAV4UT89"/>
<protein>
    <submittedName>
        <fullName evidence="2">Uncharacterized protein</fullName>
    </submittedName>
</protein>
<accession>A0AAV4UT89</accession>
<gene>
    <name evidence="2" type="ORF">CEXT_1171</name>
</gene>
<organism evidence="2 3">
    <name type="scientific">Caerostris extrusa</name>
    <name type="common">Bark spider</name>
    <name type="synonym">Caerostris bankana</name>
    <dbReference type="NCBI Taxonomy" id="172846"/>
    <lineage>
        <taxon>Eukaryota</taxon>
        <taxon>Metazoa</taxon>
        <taxon>Ecdysozoa</taxon>
        <taxon>Arthropoda</taxon>
        <taxon>Chelicerata</taxon>
        <taxon>Arachnida</taxon>
        <taxon>Araneae</taxon>
        <taxon>Araneomorphae</taxon>
        <taxon>Entelegynae</taxon>
        <taxon>Araneoidea</taxon>
        <taxon>Araneidae</taxon>
        <taxon>Caerostris</taxon>
    </lineage>
</organism>
<proteinExistence type="predicted"/>
<feature type="region of interest" description="Disordered" evidence="1">
    <location>
        <begin position="61"/>
        <end position="88"/>
    </location>
</feature>
<comment type="caution">
    <text evidence="2">The sequence shown here is derived from an EMBL/GenBank/DDBJ whole genome shotgun (WGS) entry which is preliminary data.</text>
</comment>
<sequence length="101" mass="11291">MTNDLGHAPINSRQRDAKILSFLNKGSKATRGTRRQKRKVKVRTFSTTGVLEKWTLGASGSTHGCGPKGTLSLLGHPRKRRKWSTRGTAKRIETDCTKWDN</sequence>
<dbReference type="Proteomes" id="UP001054945">
    <property type="component" value="Unassembled WGS sequence"/>
</dbReference>
<evidence type="ECO:0000313" key="2">
    <source>
        <dbReference type="EMBL" id="GIY60948.1"/>
    </source>
</evidence>
<keyword evidence="3" id="KW-1185">Reference proteome</keyword>